<sequence>MIINTDGITLTSNQRNDVETGLLAMGDPEGTVLVTTDFEQSVRTLSGLEDYSAARGSGQVAAKTVEDQVIINASVLDELADGGLKRLAAHEAGHVLMNLREEDGRNYHSLATTQWQWNIIGLAVKGMEEYRIERRLAQLGFDPAPPTALDYWDIILFEINATLAESVVKNLLAEITGAADILVTTLAYTIGSSTNPKSTFAVEALPPYARQNWDDFVAPTWERRVQLYQDLPTCSEPISSSDWEVKIKEARSLENELFRSFGWELSGNGQDEPEAFRRTGDDDLFHRRIARFRVENDLI</sequence>
<name>A0A3A5M542_9MICC</name>
<proteinExistence type="predicted"/>
<organism evidence="1 2">
    <name type="scientific">Arthrobacter cheniae</name>
    <dbReference type="NCBI Taxonomy" id="1258888"/>
    <lineage>
        <taxon>Bacteria</taxon>
        <taxon>Bacillati</taxon>
        <taxon>Actinomycetota</taxon>
        <taxon>Actinomycetes</taxon>
        <taxon>Micrococcales</taxon>
        <taxon>Micrococcaceae</taxon>
        <taxon>Arthrobacter</taxon>
    </lineage>
</organism>
<dbReference type="EMBL" id="QZVT01000005">
    <property type="protein sequence ID" value="RJT79124.1"/>
    <property type="molecule type" value="Genomic_DNA"/>
</dbReference>
<keyword evidence="2" id="KW-1185">Reference proteome</keyword>
<dbReference type="Proteomes" id="UP000272560">
    <property type="component" value="Unassembled WGS sequence"/>
</dbReference>
<dbReference type="OrthoDB" id="5109409at2"/>
<reference evidence="1 2" key="1">
    <citation type="submission" date="2018-09" db="EMBL/GenBank/DDBJ databases">
        <title>Novel species of Arthrobacter.</title>
        <authorList>
            <person name="Liu Q."/>
            <person name="Xin Y.-H."/>
        </authorList>
    </citation>
    <scope>NUCLEOTIDE SEQUENCE [LARGE SCALE GENOMIC DNA]</scope>
    <source>
        <strain evidence="1 2">Hz2</strain>
    </source>
</reference>
<protein>
    <submittedName>
        <fullName evidence="1">Uncharacterized protein</fullName>
    </submittedName>
</protein>
<dbReference type="RefSeq" id="WP_120149070.1">
    <property type="nucleotide sequence ID" value="NZ_QZVT01000005.1"/>
</dbReference>
<gene>
    <name evidence="1" type="ORF">D6T63_10895</name>
</gene>
<comment type="caution">
    <text evidence="1">The sequence shown here is derived from an EMBL/GenBank/DDBJ whole genome shotgun (WGS) entry which is preliminary data.</text>
</comment>
<evidence type="ECO:0000313" key="1">
    <source>
        <dbReference type="EMBL" id="RJT79124.1"/>
    </source>
</evidence>
<accession>A0A3A5M542</accession>
<evidence type="ECO:0000313" key="2">
    <source>
        <dbReference type="Proteomes" id="UP000272560"/>
    </source>
</evidence>
<dbReference type="AlphaFoldDB" id="A0A3A5M542"/>